<dbReference type="InterPro" id="IPR022038">
    <property type="entry name" value="Ig-like_bact"/>
</dbReference>
<dbReference type="Proteomes" id="UP000613208">
    <property type="component" value="Unassembled WGS sequence"/>
</dbReference>
<feature type="domain" description="Ig-like" evidence="1">
    <location>
        <begin position="4"/>
        <end position="76"/>
    </location>
</feature>
<evidence type="ECO:0000259" key="1">
    <source>
        <dbReference type="Pfam" id="PF13754"/>
    </source>
</evidence>
<comment type="caution">
    <text evidence="2">The sequence shown here is derived from an EMBL/GenBank/DDBJ whole genome shotgun (WGS) entry which is preliminary data.</text>
</comment>
<sequence>MKLTGKIEGQPVAFELVRQEGRTSVFSAEVPSNLDGEYVVELTAEDDAGNIAFICKYLVTIDLTNLCVHLMPLQDYVLVDQDPVYKLEDISGAYSMIDVNTEYDLQNVSPGYWLEPMYPECTLNLGGRL</sequence>
<evidence type="ECO:0000313" key="3">
    <source>
        <dbReference type="Proteomes" id="UP000613208"/>
    </source>
</evidence>
<protein>
    <recommendedName>
        <fullName evidence="1">Ig-like domain-containing protein</fullName>
    </recommendedName>
</protein>
<proteinExistence type="predicted"/>
<accession>A0A916QAP4</accession>
<dbReference type="EMBL" id="BLYI01000052">
    <property type="protein sequence ID" value="GFO86146.1"/>
    <property type="molecule type" value="Genomic_DNA"/>
</dbReference>
<name>A0A916QAP4_9FIRM</name>
<reference evidence="2" key="1">
    <citation type="submission" date="2020-06" db="EMBL/GenBank/DDBJ databases">
        <title>Characterization of fructooligosaccharide metabolism and fructooligosaccharide-degrading enzymes in human commensal butyrate producers.</title>
        <authorList>
            <person name="Tanno H."/>
            <person name="Fujii T."/>
            <person name="Hirano K."/>
            <person name="Maeno S."/>
            <person name="Tonozuka T."/>
            <person name="Sakamoto M."/>
            <person name="Ohkuma M."/>
            <person name="Tochio T."/>
            <person name="Endo A."/>
        </authorList>
    </citation>
    <scope>NUCLEOTIDE SEQUENCE</scope>
    <source>
        <strain evidence="2">JCM 17466</strain>
    </source>
</reference>
<keyword evidence="3" id="KW-1185">Reference proteome</keyword>
<evidence type="ECO:0000313" key="2">
    <source>
        <dbReference type="EMBL" id="GFO86146.1"/>
    </source>
</evidence>
<organism evidence="2 3">
    <name type="scientific">Anaerostipes butyraticus</name>
    <dbReference type="NCBI Taxonomy" id="645466"/>
    <lineage>
        <taxon>Bacteria</taxon>
        <taxon>Bacillati</taxon>
        <taxon>Bacillota</taxon>
        <taxon>Clostridia</taxon>
        <taxon>Lachnospirales</taxon>
        <taxon>Lachnospiraceae</taxon>
        <taxon>Anaerostipes</taxon>
    </lineage>
</organism>
<dbReference type="AlphaFoldDB" id="A0A916QAP4"/>
<dbReference type="RefSeq" id="WP_201311818.1">
    <property type="nucleotide sequence ID" value="NZ_BLYI01000052.1"/>
</dbReference>
<dbReference type="Pfam" id="PF13754">
    <property type="entry name" value="Big_3_4"/>
    <property type="match status" value="1"/>
</dbReference>
<gene>
    <name evidence="2" type="ORF">ANBU17_24930</name>
</gene>